<dbReference type="RefSeq" id="XP_025429645.1">
    <property type="nucleotide sequence ID" value="XM_025577494.1"/>
</dbReference>
<accession>A0A318ZGF4</accession>
<reference evidence="1 2" key="1">
    <citation type="submission" date="2016-12" db="EMBL/GenBank/DDBJ databases">
        <title>The genomes of Aspergillus section Nigri reveals drivers in fungal speciation.</title>
        <authorList>
            <consortium name="DOE Joint Genome Institute"/>
            <person name="Vesth T.C."/>
            <person name="Nybo J."/>
            <person name="Theobald S."/>
            <person name="Brandl J."/>
            <person name="Frisvad J.C."/>
            <person name="Nielsen K.F."/>
            <person name="Lyhne E.K."/>
            <person name="Kogle M.E."/>
            <person name="Kuo A."/>
            <person name="Riley R."/>
            <person name="Clum A."/>
            <person name="Nolan M."/>
            <person name="Lipzen A."/>
            <person name="Salamov A."/>
            <person name="Henrissat B."/>
            <person name="Wiebenga A."/>
            <person name="De Vries R.P."/>
            <person name="Grigoriev I.V."/>
            <person name="Mortensen U.H."/>
            <person name="Andersen M.R."/>
            <person name="Baker S.E."/>
        </authorList>
    </citation>
    <scope>NUCLEOTIDE SEQUENCE [LARGE SCALE GENOMIC DNA]</scope>
    <source>
        <strain evidence="1 2">JOP 1030-1</strain>
    </source>
</reference>
<proteinExistence type="predicted"/>
<gene>
    <name evidence="1" type="ORF">BP01DRAFT_384321</name>
</gene>
<protein>
    <submittedName>
        <fullName evidence="1">Uncharacterized protein</fullName>
    </submittedName>
</protein>
<keyword evidence="2" id="KW-1185">Reference proteome</keyword>
<dbReference type="EMBL" id="KZ821242">
    <property type="protein sequence ID" value="PYH43663.1"/>
    <property type="molecule type" value="Genomic_DNA"/>
</dbReference>
<evidence type="ECO:0000313" key="1">
    <source>
        <dbReference type="EMBL" id="PYH43663.1"/>
    </source>
</evidence>
<dbReference type="GeneID" id="37078723"/>
<organism evidence="1 2">
    <name type="scientific">Aspergillus saccharolyticus JOP 1030-1</name>
    <dbReference type="NCBI Taxonomy" id="1450539"/>
    <lineage>
        <taxon>Eukaryota</taxon>
        <taxon>Fungi</taxon>
        <taxon>Dikarya</taxon>
        <taxon>Ascomycota</taxon>
        <taxon>Pezizomycotina</taxon>
        <taxon>Eurotiomycetes</taxon>
        <taxon>Eurotiomycetidae</taxon>
        <taxon>Eurotiales</taxon>
        <taxon>Aspergillaceae</taxon>
        <taxon>Aspergillus</taxon>
        <taxon>Aspergillus subgen. Circumdati</taxon>
    </lineage>
</organism>
<name>A0A318ZGF4_9EURO</name>
<dbReference type="Proteomes" id="UP000248349">
    <property type="component" value="Unassembled WGS sequence"/>
</dbReference>
<evidence type="ECO:0000313" key="2">
    <source>
        <dbReference type="Proteomes" id="UP000248349"/>
    </source>
</evidence>
<dbReference type="AlphaFoldDB" id="A0A318ZGF4"/>
<sequence>MWQLGSWLRGVSVTPQIRTREEALLMLRALKILSARSIAALSCPSQYGQAPRVGKNPPTKPCSTLLDTVPLPAIAPDVSPASAASCRAQGDSGFVVLPFLVQKGPRSDIQPNQSAHEMPPPTLHPAGQPSHCTNQNVSFQDARRVTLEVCMSRLPPPSDWLLDADGMKELKTAEAMMSSHDEVRCRDLEPIRLCTA</sequence>